<feature type="signal peptide" evidence="11">
    <location>
        <begin position="1"/>
        <end position="19"/>
    </location>
</feature>
<evidence type="ECO:0000256" key="8">
    <source>
        <dbReference type="ARBA" id="ARBA00023277"/>
    </source>
</evidence>
<comment type="function">
    <text evidence="10">Lytic polysaccharide monooxygenase (LMPO) that depolymerizes crystalline and amorphous polysaccharides via the oxidation of scissile alpha- or beta-(1-4)-glycosidic bonds, yielding C1 and/or C4 oxidation products. Catalysis by LPMOs requires the reduction of the active-site copper from Cu(II) to Cu(I) by a reducing agent and H(2)O(2) or O(2) as a cosubstrate.</text>
</comment>
<sequence length="243" mass="25550">MKSYFTLASLAWLASTVSAHTIFQELYVNGVSQGHLNGIRVPDYDGPITDVTSNDIICNGGINPYHQPVSQSVITVPAGAQVTAEWHHTLDGAVSGDAADPIDSSHKGPVLAYLAKVPDALQTSVTGLQWFKIYQDGYSGGSWAVDRLISNGGKVSFSIPSCIAAGQYLLRVELIALHSASSYPGAQFYMECAQIEITGGGSTSPATVSFPGAYQGSDPGITINIYNPPVTSYTVPGPSVFSC</sequence>
<evidence type="ECO:0000313" key="13">
    <source>
        <dbReference type="EMBL" id="KAF9454848.1"/>
    </source>
</evidence>
<proteinExistence type="predicted"/>
<dbReference type="InterPro" id="IPR005103">
    <property type="entry name" value="AA9_LPMO"/>
</dbReference>
<dbReference type="EC" id="1.14.99.56" evidence="10"/>
<feature type="chain" id="PRO_5040275505" description="AA9 family lytic polysaccharide monooxygenase" evidence="11">
    <location>
        <begin position="20"/>
        <end position="243"/>
    </location>
</feature>
<keyword evidence="14" id="KW-1185">Reference proteome</keyword>
<comment type="catalytic activity">
    <reaction evidence="10">
        <text>[(1-&gt;4)-beta-D-glucosyl]n+m + reduced acceptor + O2 = 4-dehydro-beta-D-glucosyl-[(1-&gt;4)-beta-D-glucosyl]n-1 + [(1-&gt;4)-beta-D-glucosyl]m + acceptor + H2O.</text>
        <dbReference type="EC" id="1.14.99.56"/>
    </reaction>
</comment>
<dbReference type="GO" id="GO:0008810">
    <property type="term" value="F:cellulase activity"/>
    <property type="evidence" value="ECO:0007669"/>
    <property type="project" value="UniProtKB-UniRule"/>
</dbReference>
<evidence type="ECO:0000256" key="2">
    <source>
        <dbReference type="ARBA" id="ARBA00022729"/>
    </source>
</evidence>
<gene>
    <name evidence="13" type="ORF">P691DRAFT_716780</name>
</gene>
<dbReference type="GO" id="GO:0030248">
    <property type="term" value="F:cellulose binding"/>
    <property type="evidence" value="ECO:0007669"/>
    <property type="project" value="UniProtKB-UniRule"/>
</dbReference>
<dbReference type="Pfam" id="PF03443">
    <property type="entry name" value="AA9"/>
    <property type="match status" value="1"/>
</dbReference>
<evidence type="ECO:0000256" key="3">
    <source>
        <dbReference type="ARBA" id="ARBA00023001"/>
    </source>
</evidence>
<evidence type="ECO:0000256" key="7">
    <source>
        <dbReference type="ARBA" id="ARBA00023157"/>
    </source>
</evidence>
<dbReference type="PANTHER" id="PTHR33353:SF18">
    <property type="entry name" value="ENDOGLUCANASE II"/>
    <property type="match status" value="1"/>
</dbReference>
<keyword evidence="9 10" id="KW-0624">Polysaccharide degradation</keyword>
<protein>
    <recommendedName>
        <fullName evidence="10">AA9 family lytic polysaccharide monooxygenase</fullName>
        <ecNumber evidence="10">1.14.99.56</ecNumber>
    </recommendedName>
    <alternativeName>
        <fullName evidence="10">Endo-beta-1,4-glucanase</fullName>
    </alternativeName>
    <alternativeName>
        <fullName evidence="10">Glycosyl hydrolase 61 family protein</fullName>
    </alternativeName>
</protein>
<evidence type="ECO:0000256" key="6">
    <source>
        <dbReference type="ARBA" id="ARBA00023033"/>
    </source>
</evidence>
<dbReference type="Gene3D" id="2.70.50.70">
    <property type="match status" value="1"/>
</dbReference>
<keyword evidence="3 10" id="KW-0136">Cellulose degradation</keyword>
<reference evidence="13" key="1">
    <citation type="submission" date="2020-11" db="EMBL/GenBank/DDBJ databases">
        <authorList>
            <consortium name="DOE Joint Genome Institute"/>
            <person name="Ahrendt S."/>
            <person name="Riley R."/>
            <person name="Andreopoulos W."/>
            <person name="Labutti K."/>
            <person name="Pangilinan J."/>
            <person name="Ruiz-Duenas F.J."/>
            <person name="Barrasa J.M."/>
            <person name="Sanchez-Garcia M."/>
            <person name="Camarero S."/>
            <person name="Miyauchi S."/>
            <person name="Serrano A."/>
            <person name="Linde D."/>
            <person name="Babiker R."/>
            <person name="Drula E."/>
            <person name="Ayuso-Fernandez I."/>
            <person name="Pacheco R."/>
            <person name="Padilla G."/>
            <person name="Ferreira P."/>
            <person name="Barriuso J."/>
            <person name="Kellner H."/>
            <person name="Castanera R."/>
            <person name="Alfaro M."/>
            <person name="Ramirez L."/>
            <person name="Pisabarro A.G."/>
            <person name="Kuo A."/>
            <person name="Tritt A."/>
            <person name="Lipzen A."/>
            <person name="He G."/>
            <person name="Yan M."/>
            <person name="Ng V."/>
            <person name="Cullen D."/>
            <person name="Martin F."/>
            <person name="Rosso M.-N."/>
            <person name="Henrissat B."/>
            <person name="Hibbett D."/>
            <person name="Martinez A.T."/>
            <person name="Grigoriev I.V."/>
        </authorList>
    </citation>
    <scope>NUCLEOTIDE SEQUENCE</scope>
    <source>
        <strain evidence="13">MF-IS2</strain>
    </source>
</reference>
<evidence type="ECO:0000313" key="14">
    <source>
        <dbReference type="Proteomes" id="UP000807342"/>
    </source>
</evidence>
<organism evidence="13 14">
    <name type="scientific">Macrolepiota fuliginosa MF-IS2</name>
    <dbReference type="NCBI Taxonomy" id="1400762"/>
    <lineage>
        <taxon>Eukaryota</taxon>
        <taxon>Fungi</taxon>
        <taxon>Dikarya</taxon>
        <taxon>Basidiomycota</taxon>
        <taxon>Agaricomycotina</taxon>
        <taxon>Agaricomycetes</taxon>
        <taxon>Agaricomycetidae</taxon>
        <taxon>Agaricales</taxon>
        <taxon>Agaricineae</taxon>
        <taxon>Agaricaceae</taxon>
        <taxon>Macrolepiota</taxon>
    </lineage>
</organism>
<dbReference type="GO" id="GO:0030245">
    <property type="term" value="P:cellulose catabolic process"/>
    <property type="evidence" value="ECO:0007669"/>
    <property type="project" value="UniProtKB-UniRule"/>
</dbReference>
<dbReference type="PANTHER" id="PTHR33353">
    <property type="entry name" value="PUTATIVE (AFU_ORTHOLOGUE AFUA_1G12560)-RELATED"/>
    <property type="match status" value="1"/>
</dbReference>
<keyword evidence="5" id="KW-0186">Copper</keyword>
<dbReference type="CDD" id="cd21175">
    <property type="entry name" value="LPMO_AA9"/>
    <property type="match status" value="1"/>
</dbReference>
<dbReference type="AlphaFoldDB" id="A0A9P5XNV6"/>
<evidence type="ECO:0000256" key="10">
    <source>
        <dbReference type="RuleBase" id="RU368122"/>
    </source>
</evidence>
<keyword evidence="1" id="KW-0479">Metal-binding</keyword>
<evidence type="ECO:0000256" key="9">
    <source>
        <dbReference type="ARBA" id="ARBA00023326"/>
    </source>
</evidence>
<dbReference type="Proteomes" id="UP000807342">
    <property type="component" value="Unassembled WGS sequence"/>
</dbReference>
<feature type="domain" description="Auxiliary Activity family 9 catalytic" evidence="12">
    <location>
        <begin position="20"/>
        <end position="233"/>
    </location>
</feature>
<dbReference type="GO" id="GO:0005576">
    <property type="term" value="C:extracellular region"/>
    <property type="evidence" value="ECO:0007669"/>
    <property type="project" value="UniProtKB-SubCell"/>
</dbReference>
<comment type="caution">
    <text evidence="13">The sequence shown here is derived from an EMBL/GenBank/DDBJ whole genome shotgun (WGS) entry which is preliminary data.</text>
</comment>
<keyword evidence="6 13" id="KW-0503">Monooxygenase</keyword>
<name>A0A9P5XNV6_9AGAR</name>
<evidence type="ECO:0000256" key="1">
    <source>
        <dbReference type="ARBA" id="ARBA00022723"/>
    </source>
</evidence>
<keyword evidence="2 11" id="KW-0732">Signal</keyword>
<keyword evidence="8 10" id="KW-0119">Carbohydrate metabolism</keyword>
<evidence type="ECO:0000256" key="5">
    <source>
        <dbReference type="ARBA" id="ARBA00023008"/>
    </source>
</evidence>
<keyword evidence="4" id="KW-0560">Oxidoreductase</keyword>
<evidence type="ECO:0000256" key="11">
    <source>
        <dbReference type="SAM" id="SignalP"/>
    </source>
</evidence>
<evidence type="ECO:0000256" key="4">
    <source>
        <dbReference type="ARBA" id="ARBA00023002"/>
    </source>
</evidence>
<keyword evidence="10" id="KW-0964">Secreted</keyword>
<evidence type="ECO:0000259" key="12">
    <source>
        <dbReference type="Pfam" id="PF03443"/>
    </source>
</evidence>
<dbReference type="GO" id="GO:0046872">
    <property type="term" value="F:metal ion binding"/>
    <property type="evidence" value="ECO:0007669"/>
    <property type="project" value="UniProtKB-KW"/>
</dbReference>
<dbReference type="GO" id="GO:0004497">
    <property type="term" value="F:monooxygenase activity"/>
    <property type="evidence" value="ECO:0007669"/>
    <property type="project" value="UniProtKB-KW"/>
</dbReference>
<dbReference type="OrthoDB" id="2525337at2759"/>
<dbReference type="InterPro" id="IPR049892">
    <property type="entry name" value="AA9"/>
</dbReference>
<keyword evidence="7 10" id="KW-1015">Disulfide bond</keyword>
<accession>A0A9P5XNV6</accession>
<comment type="subcellular location">
    <subcellularLocation>
        <location evidence="10">Secreted</location>
    </subcellularLocation>
</comment>
<dbReference type="EMBL" id="MU151052">
    <property type="protein sequence ID" value="KAF9454848.1"/>
    <property type="molecule type" value="Genomic_DNA"/>
</dbReference>
<comment type="domain">
    <text evidence="10">Has a modular structure: an endo-beta-1,4-glucanase catalytic module at the N-terminus, a linker rich in serines and threonines, and a C-terminal carbohydrate-binding module (CBM).</text>
</comment>